<dbReference type="Gene3D" id="1.20.120.530">
    <property type="entry name" value="GntR ligand-binding domain-like"/>
    <property type="match status" value="1"/>
</dbReference>
<evidence type="ECO:0000259" key="4">
    <source>
        <dbReference type="PROSITE" id="PS50949"/>
    </source>
</evidence>
<keyword evidence="6" id="KW-1185">Reference proteome</keyword>
<dbReference type="InterPro" id="IPR036388">
    <property type="entry name" value="WH-like_DNA-bd_sf"/>
</dbReference>
<dbReference type="Proteomes" id="UP000441585">
    <property type="component" value="Unassembled WGS sequence"/>
</dbReference>
<keyword evidence="2" id="KW-0238">DNA-binding</keyword>
<dbReference type="CDD" id="cd07377">
    <property type="entry name" value="WHTH_GntR"/>
    <property type="match status" value="1"/>
</dbReference>
<dbReference type="SUPFAM" id="SSF46785">
    <property type="entry name" value="Winged helix' DNA-binding domain"/>
    <property type="match status" value="1"/>
</dbReference>
<dbReference type="GO" id="GO:0003677">
    <property type="term" value="F:DNA binding"/>
    <property type="evidence" value="ECO:0007669"/>
    <property type="project" value="UniProtKB-KW"/>
</dbReference>
<dbReference type="GO" id="GO:0003700">
    <property type="term" value="F:DNA-binding transcription factor activity"/>
    <property type="evidence" value="ECO:0007669"/>
    <property type="project" value="InterPro"/>
</dbReference>
<dbReference type="InterPro" id="IPR008920">
    <property type="entry name" value="TF_FadR/GntR_C"/>
</dbReference>
<dbReference type="SUPFAM" id="SSF48008">
    <property type="entry name" value="GntR ligand-binding domain-like"/>
    <property type="match status" value="1"/>
</dbReference>
<dbReference type="Pfam" id="PF00392">
    <property type="entry name" value="GntR"/>
    <property type="match status" value="1"/>
</dbReference>
<evidence type="ECO:0000256" key="2">
    <source>
        <dbReference type="ARBA" id="ARBA00023125"/>
    </source>
</evidence>
<keyword evidence="1" id="KW-0805">Transcription regulation</keyword>
<dbReference type="InterPro" id="IPR011711">
    <property type="entry name" value="GntR_C"/>
</dbReference>
<comment type="caution">
    <text evidence="5">The sequence shown here is derived from an EMBL/GenBank/DDBJ whole genome shotgun (WGS) entry which is preliminary data.</text>
</comment>
<dbReference type="PANTHER" id="PTHR43537:SF24">
    <property type="entry name" value="GLUCONATE OPERON TRANSCRIPTIONAL REPRESSOR"/>
    <property type="match status" value="1"/>
</dbReference>
<evidence type="ECO:0000313" key="5">
    <source>
        <dbReference type="EMBL" id="MRX56843.1"/>
    </source>
</evidence>
<dbReference type="InterPro" id="IPR000524">
    <property type="entry name" value="Tscrpt_reg_HTH_GntR"/>
</dbReference>
<dbReference type="SMART" id="SM00895">
    <property type="entry name" value="FCD"/>
    <property type="match status" value="1"/>
</dbReference>
<accession>A0A6I2MLW1</accession>
<evidence type="ECO:0000256" key="1">
    <source>
        <dbReference type="ARBA" id="ARBA00023015"/>
    </source>
</evidence>
<evidence type="ECO:0000313" key="6">
    <source>
        <dbReference type="Proteomes" id="UP000441585"/>
    </source>
</evidence>
<dbReference type="AlphaFoldDB" id="A0A6I2MLW1"/>
<organism evidence="5 6">
    <name type="scientific">Metabacillus idriensis</name>
    <dbReference type="NCBI Taxonomy" id="324768"/>
    <lineage>
        <taxon>Bacteria</taxon>
        <taxon>Bacillati</taxon>
        <taxon>Bacillota</taxon>
        <taxon>Bacilli</taxon>
        <taxon>Bacillales</taxon>
        <taxon>Bacillaceae</taxon>
        <taxon>Metabacillus</taxon>
    </lineage>
</organism>
<keyword evidence="3" id="KW-0804">Transcription</keyword>
<dbReference type="PANTHER" id="PTHR43537">
    <property type="entry name" value="TRANSCRIPTIONAL REGULATOR, GNTR FAMILY"/>
    <property type="match status" value="1"/>
</dbReference>
<dbReference type="SMART" id="SM00345">
    <property type="entry name" value="HTH_GNTR"/>
    <property type="match status" value="1"/>
</dbReference>
<dbReference type="Gene3D" id="1.10.10.10">
    <property type="entry name" value="Winged helix-like DNA-binding domain superfamily/Winged helix DNA-binding domain"/>
    <property type="match status" value="1"/>
</dbReference>
<sequence length="222" mass="26192">MLMGKSVKNFSLADQVCELLKDAIIKGELKPGDRLIEMEIAKEYKVSQAPVREALSRLRIEGLVVHYRHKGSFVSNFSKKNVEEVYSFREMMEPLAIQKALNNLTDEDLRELSNLYKNMLTAGKNNDLDKVRETDNAFHSYIYRLADHGFMYQVWEDLTALSDRIWYLTSQIYFDKLDEIAELHKPILDAMYERDEKKCIEAFKAHMHFVWEKIRQDEKIIF</sequence>
<dbReference type="PROSITE" id="PS50949">
    <property type="entry name" value="HTH_GNTR"/>
    <property type="match status" value="1"/>
</dbReference>
<evidence type="ECO:0000256" key="3">
    <source>
        <dbReference type="ARBA" id="ARBA00023163"/>
    </source>
</evidence>
<dbReference type="EMBL" id="WKKF01000018">
    <property type="protein sequence ID" value="MRX56843.1"/>
    <property type="molecule type" value="Genomic_DNA"/>
</dbReference>
<proteinExistence type="predicted"/>
<gene>
    <name evidence="5" type="ORF">GJU41_23150</name>
</gene>
<dbReference type="InterPro" id="IPR036390">
    <property type="entry name" value="WH_DNA-bd_sf"/>
</dbReference>
<reference evidence="5 6" key="1">
    <citation type="submission" date="2019-11" db="EMBL/GenBank/DDBJ databases">
        <title>Bacillus idriensis genome.</title>
        <authorList>
            <person name="Konopka E.N."/>
            <person name="Newman J.D."/>
        </authorList>
    </citation>
    <scope>NUCLEOTIDE SEQUENCE [LARGE SCALE GENOMIC DNA]</scope>
    <source>
        <strain evidence="5 6">DSM 19097</strain>
    </source>
</reference>
<name>A0A6I2MLW1_9BACI</name>
<dbReference type="Pfam" id="PF07729">
    <property type="entry name" value="FCD"/>
    <property type="match status" value="1"/>
</dbReference>
<protein>
    <submittedName>
        <fullName evidence="5">FCD domain-containing protein</fullName>
    </submittedName>
</protein>
<feature type="domain" description="HTH gntR-type" evidence="4">
    <location>
        <begin position="10"/>
        <end position="77"/>
    </location>
</feature>